<evidence type="ECO:0000313" key="1">
    <source>
        <dbReference type="EMBL" id="QQP40871.1"/>
    </source>
</evidence>
<dbReference type="Proteomes" id="UP000595437">
    <property type="component" value="Chromosome 10"/>
</dbReference>
<evidence type="ECO:0000313" key="2">
    <source>
        <dbReference type="Proteomes" id="UP000595437"/>
    </source>
</evidence>
<sequence>DEGDINNLGRGILSAPCLLRHSNDNVDENRVTTKKRQRKGACMNWKKQETDYLFRPLSKLKKIPSLWKI</sequence>
<name>A0A7T8K0C0_CALRO</name>
<reference evidence="2" key="1">
    <citation type="submission" date="2021-01" db="EMBL/GenBank/DDBJ databases">
        <title>Caligus Genome Assembly.</title>
        <authorList>
            <person name="Gallardo-Escarate C."/>
        </authorList>
    </citation>
    <scope>NUCLEOTIDE SEQUENCE [LARGE SCALE GENOMIC DNA]</scope>
</reference>
<feature type="non-terminal residue" evidence="1">
    <location>
        <position position="1"/>
    </location>
</feature>
<accession>A0A7T8K0C0</accession>
<organism evidence="1 2">
    <name type="scientific">Caligus rogercresseyi</name>
    <name type="common">Sea louse</name>
    <dbReference type="NCBI Taxonomy" id="217165"/>
    <lineage>
        <taxon>Eukaryota</taxon>
        <taxon>Metazoa</taxon>
        <taxon>Ecdysozoa</taxon>
        <taxon>Arthropoda</taxon>
        <taxon>Crustacea</taxon>
        <taxon>Multicrustacea</taxon>
        <taxon>Hexanauplia</taxon>
        <taxon>Copepoda</taxon>
        <taxon>Siphonostomatoida</taxon>
        <taxon>Caligidae</taxon>
        <taxon>Caligus</taxon>
    </lineage>
</organism>
<dbReference type="EMBL" id="CP045899">
    <property type="protein sequence ID" value="QQP40871.1"/>
    <property type="molecule type" value="Genomic_DNA"/>
</dbReference>
<keyword evidence="2" id="KW-1185">Reference proteome</keyword>
<protein>
    <submittedName>
        <fullName evidence="1">Uncharacterized protein</fullName>
    </submittedName>
</protein>
<dbReference type="AlphaFoldDB" id="A0A7T8K0C0"/>
<feature type="non-terminal residue" evidence="1">
    <location>
        <position position="69"/>
    </location>
</feature>
<gene>
    <name evidence="1" type="ORF">FKW44_015065</name>
</gene>
<proteinExistence type="predicted"/>